<feature type="region of interest" description="Disordered" evidence="1">
    <location>
        <begin position="40"/>
        <end position="100"/>
    </location>
</feature>
<sequence length="100" mass="10814">MLQALLNQVKNAIFNDPTTPHRPGFDPSGLIGQIEGLFGQHQQQLEQRGIRPASEDPLGDPADFASPGNSNQRSYGYLSGQNVRPASEDPLGDPADQGRF</sequence>
<dbReference type="GO" id="GO:0003743">
    <property type="term" value="F:translation initiation factor activity"/>
    <property type="evidence" value="ECO:0007669"/>
    <property type="project" value="UniProtKB-KW"/>
</dbReference>
<reference evidence="2 3" key="1">
    <citation type="journal article" date="2014" name="PLoS ONE">
        <title>The first complete genome sequence of the class fimbriimonadia in the phylum armatimonadetes.</title>
        <authorList>
            <person name="Hu Z.Y."/>
            <person name="Wang Y.Z."/>
            <person name="Im W.T."/>
            <person name="Wang S.Y."/>
            <person name="Zhao G.P."/>
            <person name="Zheng H.J."/>
            <person name="Quan Z.X."/>
        </authorList>
    </citation>
    <scope>NUCLEOTIDE SEQUENCE [LARGE SCALE GENOMIC DNA]</scope>
    <source>
        <strain evidence="2">Gsoil 348</strain>
    </source>
</reference>
<dbReference type="AlphaFoldDB" id="A0A068NX47"/>
<dbReference type="STRING" id="661478.OP10G_2826"/>
<evidence type="ECO:0000313" key="2">
    <source>
        <dbReference type="EMBL" id="AIE86194.1"/>
    </source>
</evidence>
<keyword evidence="3" id="KW-1185">Reference proteome</keyword>
<dbReference type="RefSeq" id="WP_052547763.1">
    <property type="nucleotide sequence ID" value="NZ_CP007139.1"/>
</dbReference>
<dbReference type="KEGG" id="fgi:OP10G_2826"/>
<dbReference type="HOGENOM" id="CLU_2301677_0_0_0"/>
<dbReference type="OrthoDB" id="8230641at2"/>
<evidence type="ECO:0000313" key="3">
    <source>
        <dbReference type="Proteomes" id="UP000027982"/>
    </source>
</evidence>
<organism evidence="2 3">
    <name type="scientific">Fimbriimonas ginsengisoli Gsoil 348</name>
    <dbReference type="NCBI Taxonomy" id="661478"/>
    <lineage>
        <taxon>Bacteria</taxon>
        <taxon>Bacillati</taxon>
        <taxon>Armatimonadota</taxon>
        <taxon>Fimbriimonadia</taxon>
        <taxon>Fimbriimonadales</taxon>
        <taxon>Fimbriimonadaceae</taxon>
        <taxon>Fimbriimonas</taxon>
    </lineage>
</organism>
<name>A0A068NX47_FIMGI</name>
<proteinExistence type="predicted"/>
<accession>A0A068NX47</accession>
<evidence type="ECO:0000256" key="1">
    <source>
        <dbReference type="SAM" id="MobiDB-lite"/>
    </source>
</evidence>
<dbReference type="EMBL" id="CP007139">
    <property type="protein sequence ID" value="AIE86194.1"/>
    <property type="molecule type" value="Genomic_DNA"/>
</dbReference>
<keyword evidence="2" id="KW-0648">Protein biosynthesis</keyword>
<gene>
    <name evidence="2" type="ORF">OP10G_2826</name>
</gene>
<keyword evidence="2" id="KW-0396">Initiation factor</keyword>
<dbReference type="Proteomes" id="UP000027982">
    <property type="component" value="Chromosome"/>
</dbReference>
<feature type="compositionally biased region" description="Polar residues" evidence="1">
    <location>
        <begin position="67"/>
        <end position="84"/>
    </location>
</feature>
<protein>
    <submittedName>
        <fullName evidence="2">Translation initiation factor</fullName>
    </submittedName>
</protein>